<organism evidence="3">
    <name type="scientific">Guillardia theta (strain CCMP2712)</name>
    <name type="common">Cryptophyte</name>
    <dbReference type="NCBI Taxonomy" id="905079"/>
    <lineage>
        <taxon>Eukaryota</taxon>
        <taxon>Cryptophyceae</taxon>
        <taxon>Pyrenomonadales</taxon>
        <taxon>Geminigeraceae</taxon>
        <taxon>Guillardia</taxon>
    </lineage>
</organism>
<feature type="compositionally biased region" description="Basic and acidic residues" evidence="2">
    <location>
        <begin position="573"/>
        <end position="584"/>
    </location>
</feature>
<sequence length="598" mass="69247">MAGKRATAMAMLGLEEEQLQEEQKVRSRLERLKQLKEGGVFTTEEYENKVQETTGVKVEQVDEFLKAKRREKEDLEEEISLTVKELDDIEAGIYPLPRGLTEEILSSKYFQEVCKAYGTSCRDLCDAELKRAEYERLLRIWGKKRISDEKFALKVQTLLNCGTESAETVLKGMLLSKEELIQKVLESTRASFQKEIQKDENLQRSNQKRDEFLRGFQSKIDAAIKKERTKAEQTVNRKRAVLEQLLVDRAIQDQVSTMLDHSDHIDRCPSPVLKKTSQLTTGLVPKFLAAVERKRLFLKGIQDRARKQESKLRTADEALRKLALKNEERIKMSHFKEAENQAKKAKLRIEDNHRQNYIMNKIKDNDSRISEMNFLKARKQVEIANIQAELRQQEKVLDELIARARLQTGYDQVKSFVEKKGITLDAESEMTSDCMKFTEVGSISPPKIDYAPPKPKLSTCMRPKSAPTGHKVADLRTREAAEPERSRRPATALKQAPSKTPKKFYWRRDPLRISSPVKRRKEALHYVKANRRKDLERTLAEERMQASERIMHLATQKEIEILQEMLKLADETHQELQEHNHPSDIQEITGECHAQAER</sequence>
<dbReference type="AlphaFoldDB" id="L1JRR5"/>
<reference evidence="4" key="3">
    <citation type="submission" date="2015-06" db="UniProtKB">
        <authorList>
            <consortium name="EnsemblProtists"/>
        </authorList>
    </citation>
    <scope>IDENTIFICATION</scope>
</reference>
<evidence type="ECO:0000313" key="4">
    <source>
        <dbReference type="EnsemblProtists" id="EKX50994"/>
    </source>
</evidence>
<proteinExistence type="predicted"/>
<dbReference type="PaxDb" id="55529-EKX50994"/>
<protein>
    <submittedName>
        <fullName evidence="3 4">Uncharacterized protein</fullName>
    </submittedName>
</protein>
<evidence type="ECO:0000256" key="1">
    <source>
        <dbReference type="SAM" id="Coils"/>
    </source>
</evidence>
<reference evidence="5" key="2">
    <citation type="submission" date="2012-11" db="EMBL/GenBank/DDBJ databases">
        <authorList>
            <person name="Kuo A."/>
            <person name="Curtis B.A."/>
            <person name="Tanifuji G."/>
            <person name="Burki F."/>
            <person name="Gruber A."/>
            <person name="Irimia M."/>
            <person name="Maruyama S."/>
            <person name="Arias M.C."/>
            <person name="Ball S.G."/>
            <person name="Gile G.H."/>
            <person name="Hirakawa Y."/>
            <person name="Hopkins J.F."/>
            <person name="Rensing S.A."/>
            <person name="Schmutz J."/>
            <person name="Symeonidi A."/>
            <person name="Elias M."/>
            <person name="Eveleigh R.J."/>
            <person name="Herman E.K."/>
            <person name="Klute M.J."/>
            <person name="Nakayama T."/>
            <person name="Obornik M."/>
            <person name="Reyes-Prieto A."/>
            <person name="Armbrust E.V."/>
            <person name="Aves S.J."/>
            <person name="Beiko R.G."/>
            <person name="Coutinho P."/>
            <person name="Dacks J.B."/>
            <person name="Durnford D.G."/>
            <person name="Fast N.M."/>
            <person name="Green B.R."/>
            <person name="Grisdale C."/>
            <person name="Hempe F."/>
            <person name="Henrissat B."/>
            <person name="Hoppner M.P."/>
            <person name="Ishida K.-I."/>
            <person name="Kim E."/>
            <person name="Koreny L."/>
            <person name="Kroth P.G."/>
            <person name="Liu Y."/>
            <person name="Malik S.-B."/>
            <person name="Maier U.G."/>
            <person name="McRose D."/>
            <person name="Mock T."/>
            <person name="Neilson J.A."/>
            <person name="Onodera N.T."/>
            <person name="Poole A.M."/>
            <person name="Pritham E.J."/>
            <person name="Richards T.A."/>
            <person name="Rocap G."/>
            <person name="Roy S.W."/>
            <person name="Sarai C."/>
            <person name="Schaack S."/>
            <person name="Shirato S."/>
            <person name="Slamovits C.H."/>
            <person name="Spencer D.F."/>
            <person name="Suzuki S."/>
            <person name="Worden A.Z."/>
            <person name="Zauner S."/>
            <person name="Barry K."/>
            <person name="Bell C."/>
            <person name="Bharti A.K."/>
            <person name="Crow J.A."/>
            <person name="Grimwood J."/>
            <person name="Kramer R."/>
            <person name="Lindquist E."/>
            <person name="Lucas S."/>
            <person name="Salamov A."/>
            <person name="McFadden G.I."/>
            <person name="Lane C.E."/>
            <person name="Keeling P.J."/>
            <person name="Gray M.W."/>
            <person name="Grigoriev I.V."/>
            <person name="Archibald J.M."/>
        </authorList>
    </citation>
    <scope>NUCLEOTIDE SEQUENCE</scope>
    <source>
        <strain evidence="5">CCMP2712</strain>
    </source>
</reference>
<dbReference type="RefSeq" id="XP_005837974.1">
    <property type="nucleotide sequence ID" value="XM_005837917.1"/>
</dbReference>
<evidence type="ECO:0000313" key="3">
    <source>
        <dbReference type="EMBL" id="EKX50994.1"/>
    </source>
</evidence>
<name>L1JRR5_GUITC</name>
<accession>L1JRR5</accession>
<dbReference type="Proteomes" id="UP000011087">
    <property type="component" value="Unassembled WGS sequence"/>
</dbReference>
<keyword evidence="5" id="KW-1185">Reference proteome</keyword>
<dbReference type="KEGG" id="gtt:GUITHDRAFT_103581"/>
<feature type="coiled-coil region" evidence="1">
    <location>
        <begin position="298"/>
        <end position="403"/>
    </location>
</feature>
<dbReference type="GeneID" id="17307642"/>
<evidence type="ECO:0000256" key="2">
    <source>
        <dbReference type="SAM" id="MobiDB-lite"/>
    </source>
</evidence>
<feature type="region of interest" description="Disordered" evidence="2">
    <location>
        <begin position="458"/>
        <end position="501"/>
    </location>
</feature>
<dbReference type="HOGENOM" id="CLU_456694_0_0_1"/>
<feature type="region of interest" description="Disordered" evidence="2">
    <location>
        <begin position="573"/>
        <end position="598"/>
    </location>
</feature>
<dbReference type="EMBL" id="JH992977">
    <property type="protein sequence ID" value="EKX50994.1"/>
    <property type="molecule type" value="Genomic_DNA"/>
</dbReference>
<dbReference type="EnsemblProtists" id="EKX50994">
    <property type="protein sequence ID" value="EKX50994"/>
    <property type="gene ID" value="GUITHDRAFT_103581"/>
</dbReference>
<feature type="coiled-coil region" evidence="1">
    <location>
        <begin position="12"/>
        <end position="92"/>
    </location>
</feature>
<evidence type="ECO:0000313" key="5">
    <source>
        <dbReference type="Proteomes" id="UP000011087"/>
    </source>
</evidence>
<feature type="compositionally biased region" description="Basic and acidic residues" evidence="2">
    <location>
        <begin position="471"/>
        <end position="487"/>
    </location>
</feature>
<gene>
    <name evidence="3" type="ORF">GUITHDRAFT_103581</name>
</gene>
<reference evidence="3 5" key="1">
    <citation type="journal article" date="2012" name="Nature">
        <title>Algal genomes reveal evolutionary mosaicism and the fate of nucleomorphs.</title>
        <authorList>
            <consortium name="DOE Joint Genome Institute"/>
            <person name="Curtis B.A."/>
            <person name="Tanifuji G."/>
            <person name="Burki F."/>
            <person name="Gruber A."/>
            <person name="Irimia M."/>
            <person name="Maruyama S."/>
            <person name="Arias M.C."/>
            <person name="Ball S.G."/>
            <person name="Gile G.H."/>
            <person name="Hirakawa Y."/>
            <person name="Hopkins J.F."/>
            <person name="Kuo A."/>
            <person name="Rensing S.A."/>
            <person name="Schmutz J."/>
            <person name="Symeonidi A."/>
            <person name="Elias M."/>
            <person name="Eveleigh R.J."/>
            <person name="Herman E.K."/>
            <person name="Klute M.J."/>
            <person name="Nakayama T."/>
            <person name="Obornik M."/>
            <person name="Reyes-Prieto A."/>
            <person name="Armbrust E.V."/>
            <person name="Aves S.J."/>
            <person name="Beiko R.G."/>
            <person name="Coutinho P."/>
            <person name="Dacks J.B."/>
            <person name="Durnford D.G."/>
            <person name="Fast N.M."/>
            <person name="Green B.R."/>
            <person name="Grisdale C.J."/>
            <person name="Hempel F."/>
            <person name="Henrissat B."/>
            <person name="Hoppner M.P."/>
            <person name="Ishida K."/>
            <person name="Kim E."/>
            <person name="Koreny L."/>
            <person name="Kroth P.G."/>
            <person name="Liu Y."/>
            <person name="Malik S.B."/>
            <person name="Maier U.G."/>
            <person name="McRose D."/>
            <person name="Mock T."/>
            <person name="Neilson J.A."/>
            <person name="Onodera N.T."/>
            <person name="Poole A.M."/>
            <person name="Pritham E.J."/>
            <person name="Richards T.A."/>
            <person name="Rocap G."/>
            <person name="Roy S.W."/>
            <person name="Sarai C."/>
            <person name="Schaack S."/>
            <person name="Shirato S."/>
            <person name="Slamovits C.H."/>
            <person name="Spencer D.F."/>
            <person name="Suzuki S."/>
            <person name="Worden A.Z."/>
            <person name="Zauner S."/>
            <person name="Barry K."/>
            <person name="Bell C."/>
            <person name="Bharti A.K."/>
            <person name="Crow J.A."/>
            <person name="Grimwood J."/>
            <person name="Kramer R."/>
            <person name="Lindquist E."/>
            <person name="Lucas S."/>
            <person name="Salamov A."/>
            <person name="McFadden G.I."/>
            <person name="Lane C.E."/>
            <person name="Keeling P.J."/>
            <person name="Gray M.W."/>
            <person name="Grigoriev I.V."/>
            <person name="Archibald J.M."/>
        </authorList>
    </citation>
    <scope>NUCLEOTIDE SEQUENCE</scope>
    <source>
        <strain evidence="3 5">CCMP2712</strain>
    </source>
</reference>
<keyword evidence="1" id="KW-0175">Coiled coil</keyword>